<name>A0A8J2NJA8_9HEXA</name>
<evidence type="ECO:0000313" key="1">
    <source>
        <dbReference type="EMBL" id="CAG7661041.1"/>
    </source>
</evidence>
<reference evidence="1" key="1">
    <citation type="submission" date="2021-06" db="EMBL/GenBank/DDBJ databases">
        <authorList>
            <person name="Hodson N. C."/>
            <person name="Mongue J. A."/>
            <person name="Jaron S. K."/>
        </authorList>
    </citation>
    <scope>NUCLEOTIDE SEQUENCE</scope>
</reference>
<comment type="caution">
    <text evidence="1">The sequence shown here is derived from an EMBL/GenBank/DDBJ whole genome shotgun (WGS) entry which is preliminary data.</text>
</comment>
<feature type="non-terminal residue" evidence="1">
    <location>
        <position position="100"/>
    </location>
</feature>
<protein>
    <submittedName>
        <fullName evidence="1">Uncharacterized protein</fullName>
    </submittedName>
</protein>
<dbReference type="EMBL" id="CAJVCH010007547">
    <property type="protein sequence ID" value="CAG7661041.1"/>
    <property type="molecule type" value="Genomic_DNA"/>
</dbReference>
<feature type="non-terminal residue" evidence="1">
    <location>
        <position position="1"/>
    </location>
</feature>
<sequence>SEQAARNRQLIQDNFEDYDAYLMPLPGKKVVSEEFTGSIGEMKPEFRNHVERFAVNLVADVAPKKFGSTLARGNTFFETFEKLALAFNTEDMPSPSSILE</sequence>
<accession>A0A8J2NJA8</accession>
<dbReference type="AlphaFoldDB" id="A0A8J2NJA8"/>
<evidence type="ECO:0000313" key="2">
    <source>
        <dbReference type="Proteomes" id="UP000708208"/>
    </source>
</evidence>
<keyword evidence="2" id="KW-1185">Reference proteome</keyword>
<dbReference type="OrthoDB" id="7788754at2759"/>
<gene>
    <name evidence="1" type="ORF">AFUS01_LOCUS1366</name>
</gene>
<dbReference type="Proteomes" id="UP000708208">
    <property type="component" value="Unassembled WGS sequence"/>
</dbReference>
<organism evidence="1 2">
    <name type="scientific">Allacma fusca</name>
    <dbReference type="NCBI Taxonomy" id="39272"/>
    <lineage>
        <taxon>Eukaryota</taxon>
        <taxon>Metazoa</taxon>
        <taxon>Ecdysozoa</taxon>
        <taxon>Arthropoda</taxon>
        <taxon>Hexapoda</taxon>
        <taxon>Collembola</taxon>
        <taxon>Symphypleona</taxon>
        <taxon>Sminthuridae</taxon>
        <taxon>Allacma</taxon>
    </lineage>
</organism>
<proteinExistence type="predicted"/>